<evidence type="ECO:0000259" key="3">
    <source>
        <dbReference type="Pfam" id="PF00139"/>
    </source>
</evidence>
<dbReference type="InterPro" id="IPR050258">
    <property type="entry name" value="Leguminous_Lectin"/>
</dbReference>
<dbReference type="InterPro" id="IPR001220">
    <property type="entry name" value="Legume_lectin_dom"/>
</dbReference>
<organism evidence="4 5">
    <name type="scientific">Abrus precatorius</name>
    <name type="common">Indian licorice</name>
    <name type="synonym">Glycine abrus</name>
    <dbReference type="NCBI Taxonomy" id="3816"/>
    <lineage>
        <taxon>Eukaryota</taxon>
        <taxon>Viridiplantae</taxon>
        <taxon>Streptophyta</taxon>
        <taxon>Embryophyta</taxon>
        <taxon>Tracheophyta</taxon>
        <taxon>Spermatophyta</taxon>
        <taxon>Magnoliopsida</taxon>
        <taxon>eudicotyledons</taxon>
        <taxon>Gunneridae</taxon>
        <taxon>Pentapetalae</taxon>
        <taxon>rosids</taxon>
        <taxon>fabids</taxon>
        <taxon>Fabales</taxon>
        <taxon>Fabaceae</taxon>
        <taxon>Papilionoideae</taxon>
        <taxon>50 kb inversion clade</taxon>
        <taxon>NPAAA clade</taxon>
        <taxon>indigoferoid/millettioid clade</taxon>
        <taxon>Abreae</taxon>
        <taxon>Abrus</taxon>
    </lineage>
</organism>
<reference evidence="4" key="1">
    <citation type="journal article" date="2019" name="Toxins">
        <title>Detection of Abrin-Like and Prepropulchellin-Like Toxin Genes and Transcripts Using Whole Genome Sequencing and Full-Length Transcript Sequencing of Abrus precatorius.</title>
        <authorList>
            <person name="Hovde B.T."/>
            <person name="Daligault H.E."/>
            <person name="Hanschen E.R."/>
            <person name="Kunde Y.A."/>
            <person name="Johnson M.B."/>
            <person name="Starkenburg S.R."/>
            <person name="Johnson S.L."/>
        </authorList>
    </citation>
    <scope>NUCLEOTIDE SEQUENCE [LARGE SCALE GENOMIC DNA]</scope>
</reference>
<comment type="similarity">
    <text evidence="1">Belongs to the leguminous lectin family.</text>
</comment>
<dbReference type="InterPro" id="IPR013320">
    <property type="entry name" value="ConA-like_dom_sf"/>
</dbReference>
<dbReference type="Proteomes" id="UP000694853">
    <property type="component" value="Unplaced"/>
</dbReference>
<name>A0A8B8M9Q2_ABRPR</name>
<dbReference type="Pfam" id="PF00139">
    <property type="entry name" value="Lectin_legB"/>
    <property type="match status" value="1"/>
</dbReference>
<evidence type="ECO:0000313" key="4">
    <source>
        <dbReference type="Proteomes" id="UP000694853"/>
    </source>
</evidence>
<evidence type="ECO:0000256" key="2">
    <source>
        <dbReference type="ARBA" id="ARBA00022734"/>
    </source>
</evidence>
<protein>
    <submittedName>
        <fullName evidence="5">Seed lectin-like</fullName>
    </submittedName>
</protein>
<dbReference type="PANTHER" id="PTHR32401:SF14">
    <property type="entry name" value="LECTIN 5"/>
    <property type="match status" value="1"/>
</dbReference>
<dbReference type="InterPro" id="IPR016363">
    <property type="entry name" value="L-lectin"/>
</dbReference>
<dbReference type="CDD" id="cd06899">
    <property type="entry name" value="lectin_legume_LecRK_Arcelin_ConA"/>
    <property type="match status" value="1"/>
</dbReference>
<proteinExistence type="inferred from homology"/>
<dbReference type="PIRSF" id="PIRSF002690">
    <property type="entry name" value="L-type_lectin_plant"/>
    <property type="match status" value="1"/>
</dbReference>
<dbReference type="SUPFAM" id="SSF49899">
    <property type="entry name" value="Concanavalin A-like lectins/glucanases"/>
    <property type="match status" value="1"/>
</dbReference>
<dbReference type="AlphaFoldDB" id="A0A8B8M9Q2"/>
<gene>
    <name evidence="5" type="primary">LOC113871634</name>
</gene>
<dbReference type="Gene3D" id="2.60.120.200">
    <property type="match status" value="1"/>
</dbReference>
<keyword evidence="2" id="KW-0430">Lectin</keyword>
<dbReference type="KEGG" id="aprc:113871634"/>
<feature type="domain" description="Legume lectin" evidence="3">
    <location>
        <begin position="36"/>
        <end position="279"/>
    </location>
</feature>
<evidence type="ECO:0000256" key="1">
    <source>
        <dbReference type="ARBA" id="ARBA00007606"/>
    </source>
</evidence>
<dbReference type="GeneID" id="113871634"/>
<keyword evidence="4" id="KW-1185">Reference proteome</keyword>
<accession>A0A8B8M9Q2</accession>
<sequence>MAIFIQKLLATKIPISLLLTITIFSLFLFNKVKSDISFNFPAFGPEVVNVIGLSNEATVSNGAIQLTKKDQSGNPFQHSVGQAEWIKPIRIHDKSSGKVADFATEFSFVVNKNGKKDYGDGFAFFFVSQNFNFPDSKQSEGGFLGMFTPDTAFSSNNQQILLVEFDSFSNEWDPDPVTQFPHLGVNVNSIKSLVTVPWLRNFKPDDTVTNARIEYSSEAQKLTVTVTYPSSVPLTADTLFTHDVDLTAVLPEEVQIGFSAATGDLVETHDILSWSFTSNL</sequence>
<dbReference type="RefSeq" id="XP_027364532.1">
    <property type="nucleotide sequence ID" value="XM_027508731.1"/>
</dbReference>
<dbReference type="OrthoDB" id="2014828at2759"/>
<dbReference type="PANTHER" id="PTHR32401">
    <property type="entry name" value="CONCANAVALIN A-LIKE LECTIN FAMILY PROTEIN"/>
    <property type="match status" value="1"/>
</dbReference>
<dbReference type="GO" id="GO:0030246">
    <property type="term" value="F:carbohydrate binding"/>
    <property type="evidence" value="ECO:0007669"/>
    <property type="project" value="UniProtKB-KW"/>
</dbReference>
<reference evidence="5" key="2">
    <citation type="submission" date="2025-08" db="UniProtKB">
        <authorList>
            <consortium name="RefSeq"/>
        </authorList>
    </citation>
    <scope>IDENTIFICATION</scope>
    <source>
        <tissue evidence="5">Young leaves</tissue>
    </source>
</reference>
<evidence type="ECO:0000313" key="5">
    <source>
        <dbReference type="RefSeq" id="XP_027364532.1"/>
    </source>
</evidence>